<dbReference type="RefSeq" id="WP_344785897.1">
    <property type="nucleotide sequence ID" value="NZ_BAABCA010000001.1"/>
</dbReference>
<dbReference type="PROSITE" id="PS51194">
    <property type="entry name" value="HELICASE_CTER"/>
    <property type="match status" value="1"/>
</dbReference>
<dbReference type="InterPro" id="IPR029063">
    <property type="entry name" value="SAM-dependent_MTases_sf"/>
</dbReference>
<feature type="domain" description="Helicase ATP-binding" evidence="8">
    <location>
        <begin position="589"/>
        <end position="757"/>
    </location>
</feature>
<comment type="similarity">
    <text evidence="1">Belongs to the helicase family. RecQ subfamily.</text>
</comment>
<dbReference type="SUPFAM" id="SSF53335">
    <property type="entry name" value="S-adenosyl-L-methionine-dependent methyltransferases"/>
    <property type="match status" value="1"/>
</dbReference>
<gene>
    <name evidence="10" type="ORF">GCM10022291_01170</name>
</gene>
<dbReference type="SUPFAM" id="SSF52540">
    <property type="entry name" value="P-loop containing nucleoside triphosphate hydrolases"/>
    <property type="match status" value="1"/>
</dbReference>
<protein>
    <recommendedName>
        <fullName evidence="7">DNA 3'-5' helicase</fullName>
        <ecNumber evidence="7">5.6.2.4</ecNumber>
    </recommendedName>
</protein>
<comment type="catalytic activity">
    <reaction evidence="6">
        <text>Couples ATP hydrolysis with the unwinding of duplex DNA by translocating in the 3'-5' direction.</text>
        <dbReference type="EC" id="5.6.2.4"/>
    </reaction>
</comment>
<accession>A0ABP8BYU1</accession>
<evidence type="ECO:0000256" key="1">
    <source>
        <dbReference type="ARBA" id="ARBA00005446"/>
    </source>
</evidence>
<feature type="domain" description="Helicase C-terminal" evidence="9">
    <location>
        <begin position="884"/>
        <end position="1031"/>
    </location>
</feature>
<dbReference type="EC" id="5.6.2.4" evidence="7"/>
<keyword evidence="2" id="KW-0547">Nucleotide-binding</keyword>
<evidence type="ECO:0000256" key="3">
    <source>
        <dbReference type="ARBA" id="ARBA00022840"/>
    </source>
</evidence>
<keyword evidence="5" id="KW-0413">Isomerase</keyword>
<dbReference type="EMBL" id="BAABCA010000001">
    <property type="protein sequence ID" value="GAA4230614.1"/>
    <property type="molecule type" value="Genomic_DNA"/>
</dbReference>
<dbReference type="InterPro" id="IPR027417">
    <property type="entry name" value="P-loop_NTPase"/>
</dbReference>
<evidence type="ECO:0000259" key="9">
    <source>
        <dbReference type="PROSITE" id="PS51194"/>
    </source>
</evidence>
<reference evidence="11" key="1">
    <citation type="journal article" date="2019" name="Int. J. Syst. Evol. Microbiol.">
        <title>The Global Catalogue of Microorganisms (GCM) 10K type strain sequencing project: providing services to taxonomists for standard genome sequencing and annotation.</title>
        <authorList>
            <consortium name="The Broad Institute Genomics Platform"/>
            <consortium name="The Broad Institute Genome Sequencing Center for Infectious Disease"/>
            <person name="Wu L."/>
            <person name="Ma J."/>
        </authorList>
    </citation>
    <scope>NUCLEOTIDE SEQUENCE [LARGE SCALE GENOMIC DNA]</scope>
    <source>
        <strain evidence="11">JCM 17630</strain>
    </source>
</reference>
<evidence type="ECO:0000256" key="5">
    <source>
        <dbReference type="ARBA" id="ARBA00023235"/>
    </source>
</evidence>
<evidence type="ECO:0000256" key="4">
    <source>
        <dbReference type="ARBA" id="ARBA00023125"/>
    </source>
</evidence>
<evidence type="ECO:0000313" key="10">
    <source>
        <dbReference type="EMBL" id="GAA4230614.1"/>
    </source>
</evidence>
<comment type="caution">
    <text evidence="10">The sequence shown here is derived from an EMBL/GenBank/DDBJ whole genome shotgun (WGS) entry which is preliminary data.</text>
</comment>
<dbReference type="Proteomes" id="UP001501496">
    <property type="component" value="Unassembled WGS sequence"/>
</dbReference>
<proteinExistence type="inferred from homology"/>
<dbReference type="SMART" id="SM00490">
    <property type="entry name" value="HELICc"/>
    <property type="match status" value="1"/>
</dbReference>
<dbReference type="PROSITE" id="PS51192">
    <property type="entry name" value="HELICASE_ATP_BIND_1"/>
    <property type="match status" value="1"/>
</dbReference>
<keyword evidence="11" id="KW-1185">Reference proteome</keyword>
<evidence type="ECO:0000256" key="2">
    <source>
        <dbReference type="ARBA" id="ARBA00022741"/>
    </source>
</evidence>
<evidence type="ECO:0000256" key="7">
    <source>
        <dbReference type="ARBA" id="ARBA00034808"/>
    </source>
</evidence>
<dbReference type="InterPro" id="IPR014001">
    <property type="entry name" value="Helicase_ATP-bd"/>
</dbReference>
<name>A0ABP8BYU1_9FLAO</name>
<dbReference type="CDD" id="cd17920">
    <property type="entry name" value="DEXHc_RecQ"/>
    <property type="match status" value="1"/>
</dbReference>
<organism evidence="10 11">
    <name type="scientific">Postechiella marina</name>
    <dbReference type="NCBI Taxonomy" id="943941"/>
    <lineage>
        <taxon>Bacteria</taxon>
        <taxon>Pseudomonadati</taxon>
        <taxon>Bacteroidota</taxon>
        <taxon>Flavobacteriia</taxon>
        <taxon>Flavobacteriales</taxon>
        <taxon>Flavobacteriaceae</taxon>
        <taxon>Postechiella</taxon>
    </lineage>
</organism>
<dbReference type="InterPro" id="IPR011545">
    <property type="entry name" value="DEAD/DEAH_box_helicase_dom"/>
</dbReference>
<dbReference type="InterPro" id="IPR001650">
    <property type="entry name" value="Helicase_C-like"/>
</dbReference>
<evidence type="ECO:0000313" key="11">
    <source>
        <dbReference type="Proteomes" id="UP001501496"/>
    </source>
</evidence>
<dbReference type="Pfam" id="PF00270">
    <property type="entry name" value="DEAD"/>
    <property type="match status" value="1"/>
</dbReference>
<dbReference type="Gene3D" id="3.40.50.300">
    <property type="entry name" value="P-loop containing nucleotide triphosphate hydrolases"/>
    <property type="match status" value="2"/>
</dbReference>
<evidence type="ECO:0000259" key="8">
    <source>
        <dbReference type="PROSITE" id="PS51192"/>
    </source>
</evidence>
<keyword evidence="4" id="KW-0238">DNA-binding</keyword>
<dbReference type="SMART" id="SM00487">
    <property type="entry name" value="DEXDc"/>
    <property type="match status" value="1"/>
</dbReference>
<dbReference type="Pfam" id="PF00271">
    <property type="entry name" value="Helicase_C"/>
    <property type="match status" value="1"/>
</dbReference>
<keyword evidence="3" id="KW-0067">ATP-binding</keyword>
<dbReference type="PANTHER" id="PTHR13710:SF105">
    <property type="entry name" value="ATP-DEPENDENT DNA HELICASE Q1"/>
    <property type="match status" value="1"/>
</dbReference>
<dbReference type="PANTHER" id="PTHR13710">
    <property type="entry name" value="DNA HELICASE RECQ FAMILY MEMBER"/>
    <property type="match status" value="1"/>
</dbReference>
<sequence>MENYNQQISTHPNLTFQDIRGIANTSISHLTREEKDILWSELKRGTALLNTHEHMCQYLWSFGNMHQAKLLDAFAQLPKEVFNNGFEIVDWGCGQGLGTINLFDYLTNLGIGNKAQRVTLIEPSEVALNRAIEHTKAYVDNAVIINSYSDFFENITHDQIKSELGLPVIHIFSNILDVAQIDLKHLAKLIDTTVLSDNYIVSVGPLNPTNLRIDAFYNYFNVPLLYTKETTQLNNRNWTYKCKIFKLEYTNEGHLIPIEYYPSVQFHAAYELDIVRASRKRLKHPFLDKLSHFETTAPFDIGASVYDDVHPLLAVLNNIITRGLPTKASLFIEEVFSKSFNHSFKKVIRGEVYFDTDKDINYPYLETLFEKGLKGDLKFNESDKSQIQTLLTPIAIARFQKVIVEALITGHLEIHKKQWKILVEEQDVPFAVMAIKDLEQSFNHLSQLSISFDGLKFPAVELDIISNDTFYDSPLHLGVNTHIEPKSIHFSKKYDMVVDMALLQSYQIESNSFSKFNCLNNCYFNIRTIVQKKRDRTIYTSSLIKYKNLVTKSDLGVFSENITEKESLTYFLQLLFRKEAFRPGQLPILDRALQNLPVIGLLPTGGGKSLTYQIAALLQPGVTLIIDPLKSLMKDQYDGLINCGIDVCTYLNSSINRNERIIREHRLESSQLLFAFVSPERLSILKFRERLKSMHDYNVYFSYGVIDEVHCVSEWGHDFRFSYLHLGRNLYNYVKAKEKEISLFGLTATASFDVLSDVERELSGNGAFNLDSDAVVRYENTNRLELQYKIERVEAEFEEDSFYDTHNVVDASLPRAINITNNWSVFDSKKKFLKQYVKQIPDYINELQLNDNVSVIKKRFKERQNNDDNIDNDLSIEMPSAYFEEKKLYKEAGIVFCPHVRNTGISVEQNKEEIQSIIPNVGSFTGGDDDESSMANLELFRDDKQPLMIATKAFGMGIDKPNVRYTVNMNYSSSLESFVQEAGRAGRDRKMALSVILFSDYDIVRIKPSFTGVKFPLSTLRNKWFKTKDLNHILKFYDLEVSEEFLEKVSPSKDLVKLHCKKDNRMFAFNQCNNECNLFNNCTLKKVERDSTGWHTEEELNVKLKEQGLNLGRKHYQYLSADFQSVMYFFNESFKGDIVEKTYMHQLLSVSNVSVYNKISKQYENRKGFLSSLLTTGVDDKVIIYVNYTNETVTDINKAIYRLCCIELIEDFTQDYANNQFRIVAIRRKKGAYFNGLLHFLERYFTKDRALLELKKAESVALKGGMENEISQEIYQCLAYLTEFVYDKISEKRKRAIDDMRNFCLEGVSEEKPWVERNEELKDFIYYYFNSKYAKTDYVAENGALYSLVTDTDGGKISSVNILFKYLRVIEDELVGIGTPIDNVKHLQGAVRLISRSLTDTNPALALLEAFTLIYLGTNNNENLEKQLVLRYTDGMEEMSNRIESIEEFWEMFRKYNSLIKVYMNIDTYNSLLSEVQLLIHSKQLKTITLKYLEPNEQH</sequence>
<evidence type="ECO:0000256" key="6">
    <source>
        <dbReference type="ARBA" id="ARBA00034617"/>
    </source>
</evidence>